<feature type="transmembrane region" description="Helical" evidence="1">
    <location>
        <begin position="126"/>
        <end position="145"/>
    </location>
</feature>
<dbReference type="EMBL" id="QGHC01000006">
    <property type="protein sequence ID" value="PWK87526.1"/>
    <property type="molecule type" value="Genomic_DNA"/>
</dbReference>
<sequence>MPAAAPPRRRALSTAFQWLLAALSAAVLALAAGAVWMVPVMLARHGLPWLALPAGLLLGVAMRRWIHPAGVAAAVLAAAATLVATLYVGALTAAAKIAGLMGLGLLEAMRQAGPGMLLELGRHALSPGDAAWLGAGMLAAALAAARRPRRARG</sequence>
<keyword evidence="1" id="KW-1133">Transmembrane helix</keyword>
<comment type="caution">
    <text evidence="2">The sequence shown here is derived from an EMBL/GenBank/DDBJ whole genome shotgun (WGS) entry which is preliminary data.</text>
</comment>
<proteinExistence type="predicted"/>
<gene>
    <name evidence="2" type="ORF">C7456_10614</name>
</gene>
<organism evidence="2 3">
    <name type="scientific">Fulvimonas soli</name>
    <dbReference type="NCBI Taxonomy" id="155197"/>
    <lineage>
        <taxon>Bacteria</taxon>
        <taxon>Pseudomonadati</taxon>
        <taxon>Pseudomonadota</taxon>
        <taxon>Gammaproteobacteria</taxon>
        <taxon>Lysobacterales</taxon>
        <taxon>Rhodanobacteraceae</taxon>
        <taxon>Fulvimonas</taxon>
    </lineage>
</organism>
<name>A0A316I386_9GAMM</name>
<dbReference type="RefSeq" id="WP_245889811.1">
    <property type="nucleotide sequence ID" value="NZ_QGHC01000006.1"/>
</dbReference>
<feature type="transmembrane region" description="Helical" evidence="1">
    <location>
        <begin position="73"/>
        <end position="106"/>
    </location>
</feature>
<evidence type="ECO:0000256" key="1">
    <source>
        <dbReference type="SAM" id="Phobius"/>
    </source>
</evidence>
<keyword evidence="1" id="KW-0812">Transmembrane</keyword>
<reference evidence="2 3" key="1">
    <citation type="submission" date="2018-05" db="EMBL/GenBank/DDBJ databases">
        <title>Genomic Encyclopedia of Type Strains, Phase IV (KMG-IV): sequencing the most valuable type-strain genomes for metagenomic binning, comparative biology and taxonomic classification.</title>
        <authorList>
            <person name="Goeker M."/>
        </authorList>
    </citation>
    <scope>NUCLEOTIDE SEQUENCE [LARGE SCALE GENOMIC DNA]</scope>
    <source>
        <strain evidence="2 3">DSM 14263</strain>
    </source>
</reference>
<keyword evidence="3" id="KW-1185">Reference proteome</keyword>
<protein>
    <submittedName>
        <fullName evidence="2">Vitamin B12 transport system permease protein</fullName>
    </submittedName>
</protein>
<evidence type="ECO:0000313" key="3">
    <source>
        <dbReference type="Proteomes" id="UP000245812"/>
    </source>
</evidence>
<dbReference type="AlphaFoldDB" id="A0A316I386"/>
<keyword evidence="1" id="KW-0472">Membrane</keyword>
<dbReference type="Proteomes" id="UP000245812">
    <property type="component" value="Unassembled WGS sequence"/>
</dbReference>
<evidence type="ECO:0000313" key="2">
    <source>
        <dbReference type="EMBL" id="PWK87526.1"/>
    </source>
</evidence>
<accession>A0A316I386</accession>
<feature type="transmembrane region" description="Helical" evidence="1">
    <location>
        <begin position="47"/>
        <end position="66"/>
    </location>
</feature>